<feature type="compositionally biased region" description="Basic and acidic residues" evidence="1">
    <location>
        <begin position="36"/>
        <end position="46"/>
    </location>
</feature>
<sequence length="109" mass="12211">MVTSSSRSVIFDELPSSSPDLIVHRPTTSRSASFNEQKRNSHKDEGDGNEDDDGVDLMKRSRSPARRQSRQCDSSKEGEAFVNNEAFDGGGKGDSGVFFRILDKDVRWW</sequence>
<comment type="caution">
    <text evidence="2">The sequence shown here is derived from an EMBL/GenBank/DDBJ whole genome shotgun (WGS) entry which is preliminary data.</text>
</comment>
<feature type="region of interest" description="Disordered" evidence="1">
    <location>
        <begin position="1"/>
        <end position="96"/>
    </location>
</feature>
<feature type="compositionally biased region" description="Polar residues" evidence="1">
    <location>
        <begin position="26"/>
        <end position="35"/>
    </location>
</feature>
<evidence type="ECO:0000313" key="2">
    <source>
        <dbReference type="EMBL" id="CAH1431249.1"/>
    </source>
</evidence>
<keyword evidence="3" id="KW-1185">Reference proteome</keyword>
<evidence type="ECO:0000256" key="1">
    <source>
        <dbReference type="SAM" id="MobiDB-lite"/>
    </source>
</evidence>
<name>A0AAU9MYY1_9ASTR</name>
<proteinExistence type="predicted"/>
<dbReference type="AlphaFoldDB" id="A0AAU9MYY1"/>
<organism evidence="2 3">
    <name type="scientific">Lactuca virosa</name>
    <dbReference type="NCBI Taxonomy" id="75947"/>
    <lineage>
        <taxon>Eukaryota</taxon>
        <taxon>Viridiplantae</taxon>
        <taxon>Streptophyta</taxon>
        <taxon>Embryophyta</taxon>
        <taxon>Tracheophyta</taxon>
        <taxon>Spermatophyta</taxon>
        <taxon>Magnoliopsida</taxon>
        <taxon>eudicotyledons</taxon>
        <taxon>Gunneridae</taxon>
        <taxon>Pentapetalae</taxon>
        <taxon>asterids</taxon>
        <taxon>campanulids</taxon>
        <taxon>Asterales</taxon>
        <taxon>Asteraceae</taxon>
        <taxon>Cichorioideae</taxon>
        <taxon>Cichorieae</taxon>
        <taxon>Lactucinae</taxon>
        <taxon>Lactuca</taxon>
    </lineage>
</organism>
<accession>A0AAU9MYY1</accession>
<feature type="compositionally biased region" description="Basic residues" evidence="1">
    <location>
        <begin position="60"/>
        <end position="69"/>
    </location>
</feature>
<evidence type="ECO:0000313" key="3">
    <source>
        <dbReference type="Proteomes" id="UP001157418"/>
    </source>
</evidence>
<reference evidence="2 3" key="1">
    <citation type="submission" date="2022-01" db="EMBL/GenBank/DDBJ databases">
        <authorList>
            <person name="Xiong W."/>
            <person name="Schranz E."/>
        </authorList>
    </citation>
    <scope>NUCLEOTIDE SEQUENCE [LARGE SCALE GENOMIC DNA]</scope>
</reference>
<dbReference type="Proteomes" id="UP001157418">
    <property type="component" value="Unassembled WGS sequence"/>
</dbReference>
<dbReference type="EMBL" id="CAKMRJ010003334">
    <property type="protein sequence ID" value="CAH1431249.1"/>
    <property type="molecule type" value="Genomic_DNA"/>
</dbReference>
<gene>
    <name evidence="2" type="ORF">LVIROSA_LOCUS17974</name>
</gene>
<protein>
    <submittedName>
        <fullName evidence="2">Uncharacterized protein</fullName>
    </submittedName>
</protein>